<evidence type="ECO:0000313" key="6">
    <source>
        <dbReference type="EMBL" id="MFD0687725.1"/>
    </source>
</evidence>
<dbReference type="RefSeq" id="WP_207399676.1">
    <property type="nucleotide sequence ID" value="NZ_CAACUY010000026.1"/>
</dbReference>
<dbReference type="SUPFAM" id="SSF55729">
    <property type="entry name" value="Acyl-CoA N-acyltransferases (Nat)"/>
    <property type="match status" value="1"/>
</dbReference>
<protein>
    <submittedName>
        <fullName evidence="6">GNAT family N-acetyltransferase</fullName>
        <ecNumber evidence="6">2.3.-.-</ecNumber>
    </submittedName>
</protein>
<dbReference type="PANTHER" id="PTHR43792:SF8">
    <property type="entry name" value="[RIBOSOMAL PROTEIN US5]-ALANINE N-ACETYLTRANSFERASE"/>
    <property type="match status" value="1"/>
</dbReference>
<dbReference type="Gene3D" id="3.40.630.30">
    <property type="match status" value="1"/>
</dbReference>
<dbReference type="InterPro" id="IPR000182">
    <property type="entry name" value="GNAT_dom"/>
</dbReference>
<keyword evidence="1 6" id="KW-0808">Transferase</keyword>
<organism evidence="6 7">
    <name type="scientific">Actinomadura fibrosa</name>
    <dbReference type="NCBI Taxonomy" id="111802"/>
    <lineage>
        <taxon>Bacteria</taxon>
        <taxon>Bacillati</taxon>
        <taxon>Actinomycetota</taxon>
        <taxon>Actinomycetes</taxon>
        <taxon>Streptosporangiales</taxon>
        <taxon>Thermomonosporaceae</taxon>
        <taxon>Actinomadura</taxon>
    </lineage>
</organism>
<evidence type="ECO:0000256" key="1">
    <source>
        <dbReference type="ARBA" id="ARBA00022679"/>
    </source>
</evidence>
<feature type="domain" description="N-acetyltransferase" evidence="5">
    <location>
        <begin position="55"/>
        <end position="217"/>
    </location>
</feature>
<reference evidence="7" key="1">
    <citation type="journal article" date="2019" name="Int. J. Syst. Evol. Microbiol.">
        <title>The Global Catalogue of Microorganisms (GCM) 10K type strain sequencing project: providing services to taxonomists for standard genome sequencing and annotation.</title>
        <authorList>
            <consortium name="The Broad Institute Genomics Platform"/>
            <consortium name="The Broad Institute Genome Sequencing Center for Infectious Disease"/>
            <person name="Wu L."/>
            <person name="Ma J."/>
        </authorList>
    </citation>
    <scope>NUCLEOTIDE SEQUENCE [LARGE SCALE GENOMIC DNA]</scope>
    <source>
        <strain evidence="7">JCM 9371</strain>
    </source>
</reference>
<feature type="region of interest" description="Disordered" evidence="4">
    <location>
        <begin position="1"/>
        <end position="20"/>
    </location>
</feature>
<dbReference type="Proteomes" id="UP001597063">
    <property type="component" value="Unassembled WGS sequence"/>
</dbReference>
<dbReference type="EC" id="2.3.-.-" evidence="6"/>
<evidence type="ECO:0000256" key="2">
    <source>
        <dbReference type="ARBA" id="ARBA00023315"/>
    </source>
</evidence>
<comment type="caution">
    <text evidence="6">The sequence shown here is derived from an EMBL/GenBank/DDBJ whole genome shotgun (WGS) entry which is preliminary data.</text>
</comment>
<sequence>MTAVTGPALDGDPHDPLVPFASLGTASGAAFGAAFGSVRTDDPTPDEPARTPSRVQLRVVRPSDAEALAELYQENRAYLRPWEPERGDAYFTVEGQRENIGDLCEAHGAGEMWPAVVLRDGEIVGRITLNNVLRGPLLSCFVAYWVARAHAGQGVATEAVRQALDVAFRVMRLHRVEAFTRVDNHASQRVLERNGFMAIGTARRHIHVDGRWHDQRIFERLAPWDDGIALLPPA</sequence>
<gene>
    <name evidence="6" type="ORF">ACFQZM_24735</name>
</gene>
<dbReference type="InterPro" id="IPR051531">
    <property type="entry name" value="N-acetyltransferase"/>
</dbReference>
<evidence type="ECO:0000313" key="7">
    <source>
        <dbReference type="Proteomes" id="UP001597063"/>
    </source>
</evidence>
<evidence type="ECO:0000256" key="4">
    <source>
        <dbReference type="SAM" id="MobiDB-lite"/>
    </source>
</evidence>
<dbReference type="Pfam" id="PF13302">
    <property type="entry name" value="Acetyltransf_3"/>
    <property type="match status" value="1"/>
</dbReference>
<dbReference type="PANTHER" id="PTHR43792">
    <property type="entry name" value="GNAT FAMILY, PUTATIVE (AFU_ORTHOLOGUE AFUA_3G00765)-RELATED-RELATED"/>
    <property type="match status" value="1"/>
</dbReference>
<proteinExistence type="inferred from homology"/>
<name>A0ABW2XQ10_9ACTN</name>
<keyword evidence="7" id="KW-1185">Reference proteome</keyword>
<dbReference type="InterPro" id="IPR016181">
    <property type="entry name" value="Acyl_CoA_acyltransferase"/>
</dbReference>
<evidence type="ECO:0000259" key="5">
    <source>
        <dbReference type="PROSITE" id="PS51186"/>
    </source>
</evidence>
<dbReference type="PROSITE" id="PS51186">
    <property type="entry name" value="GNAT"/>
    <property type="match status" value="1"/>
</dbReference>
<keyword evidence="2 6" id="KW-0012">Acyltransferase</keyword>
<comment type="similarity">
    <text evidence="3">Belongs to the acetyltransferase family. RimJ subfamily.</text>
</comment>
<accession>A0ABW2XQ10</accession>
<dbReference type="GO" id="GO:0016746">
    <property type="term" value="F:acyltransferase activity"/>
    <property type="evidence" value="ECO:0007669"/>
    <property type="project" value="UniProtKB-KW"/>
</dbReference>
<dbReference type="EMBL" id="JBHTGP010000013">
    <property type="protein sequence ID" value="MFD0687725.1"/>
    <property type="molecule type" value="Genomic_DNA"/>
</dbReference>
<evidence type="ECO:0000256" key="3">
    <source>
        <dbReference type="ARBA" id="ARBA00038502"/>
    </source>
</evidence>